<evidence type="ECO:0000313" key="1">
    <source>
        <dbReference type="EMBL" id="CAG7815955.1"/>
    </source>
</evidence>
<dbReference type="EMBL" id="CAJVCH010357438">
    <property type="protein sequence ID" value="CAG7815955.1"/>
    <property type="molecule type" value="Genomic_DNA"/>
</dbReference>
<dbReference type="Proteomes" id="UP000708208">
    <property type="component" value="Unassembled WGS sequence"/>
</dbReference>
<sequence>MAFGHNQMSTVAGGRKKCENSASKLLGYRWGSETVSYSRQFYTMTHAPDYIFIINHTCRRSSNSFKPLALRDFLDLSKV</sequence>
<comment type="caution">
    <text evidence="1">The sequence shown here is derived from an EMBL/GenBank/DDBJ whole genome shotgun (WGS) entry which is preliminary data.</text>
</comment>
<protein>
    <submittedName>
        <fullName evidence="1">Uncharacterized protein</fullName>
    </submittedName>
</protein>
<keyword evidence="2" id="KW-1185">Reference proteome</keyword>
<organism evidence="1 2">
    <name type="scientific">Allacma fusca</name>
    <dbReference type="NCBI Taxonomy" id="39272"/>
    <lineage>
        <taxon>Eukaryota</taxon>
        <taxon>Metazoa</taxon>
        <taxon>Ecdysozoa</taxon>
        <taxon>Arthropoda</taxon>
        <taxon>Hexapoda</taxon>
        <taxon>Collembola</taxon>
        <taxon>Symphypleona</taxon>
        <taxon>Sminthuridae</taxon>
        <taxon>Allacma</taxon>
    </lineage>
</organism>
<evidence type="ECO:0000313" key="2">
    <source>
        <dbReference type="Proteomes" id="UP000708208"/>
    </source>
</evidence>
<dbReference type="AlphaFoldDB" id="A0A8J2KJC5"/>
<proteinExistence type="predicted"/>
<accession>A0A8J2KJC5</accession>
<gene>
    <name evidence="1" type="ORF">AFUS01_LOCUS26600</name>
</gene>
<name>A0A8J2KJC5_9HEXA</name>
<reference evidence="1" key="1">
    <citation type="submission" date="2021-06" db="EMBL/GenBank/DDBJ databases">
        <authorList>
            <person name="Hodson N. C."/>
            <person name="Mongue J. A."/>
            <person name="Jaron S. K."/>
        </authorList>
    </citation>
    <scope>NUCLEOTIDE SEQUENCE</scope>
</reference>